<dbReference type="EMBL" id="NRGP01000036">
    <property type="protein sequence ID" value="PCC44957.1"/>
    <property type="molecule type" value="Genomic_DNA"/>
</dbReference>
<dbReference type="AlphaFoldDB" id="A0A2A3YTL9"/>
<evidence type="ECO:0000313" key="7">
    <source>
        <dbReference type="EMBL" id="SMX82903.1"/>
    </source>
</evidence>
<dbReference type="Proteomes" id="UP000297736">
    <property type="component" value="Unassembled WGS sequence"/>
</dbReference>
<dbReference type="EMBL" id="RHFF01000001">
    <property type="protein sequence ID" value="TGD40652.1"/>
    <property type="molecule type" value="Genomic_DNA"/>
</dbReference>
<gene>
    <name evidence="7" type="ORF">BAUR920_01763</name>
    <name evidence="6" type="ORF">CIK59_18115</name>
    <name evidence="5" type="ORF">CIK64_18120</name>
    <name evidence="4" type="ORF">CIK65_12860</name>
    <name evidence="2" type="ORF">CXR23_16130</name>
    <name evidence="3" type="ORF">CXR27_15705</name>
    <name evidence="8" type="ORF">EB834_01020</name>
</gene>
<dbReference type="EMBL" id="CP025334">
    <property type="protein sequence ID" value="AZT98281.1"/>
    <property type="molecule type" value="Genomic_DNA"/>
</dbReference>
<dbReference type="InterPro" id="IPR048136">
    <property type="entry name" value="STM3941-like"/>
</dbReference>
<accession>A0A2A3YTL9</accession>
<dbReference type="NCBIfam" id="NF041635">
    <property type="entry name" value="STM3941_fam"/>
    <property type="match status" value="1"/>
</dbReference>
<dbReference type="Proteomes" id="UP000234289">
    <property type="component" value="Unassembled WGS sequence"/>
</dbReference>
<evidence type="ECO:0000313" key="3">
    <source>
        <dbReference type="EMBL" id="AZT98281.1"/>
    </source>
</evidence>
<dbReference type="Proteomes" id="UP000218620">
    <property type="component" value="Unassembled WGS sequence"/>
</dbReference>
<dbReference type="RefSeq" id="WP_009883309.1">
    <property type="nucleotide sequence ID" value="NZ_AAGP01000015.1"/>
</dbReference>
<keyword evidence="1" id="KW-1133">Transmembrane helix</keyword>
<evidence type="ECO:0000313" key="14">
    <source>
        <dbReference type="Proteomes" id="UP000283000"/>
    </source>
</evidence>
<reference evidence="12" key="3">
    <citation type="submission" date="2017-03" db="EMBL/GenBank/DDBJ databases">
        <authorList>
            <person name="Monnet C."/>
        </authorList>
    </citation>
    <scope>NUCLEOTIDE SEQUENCE [LARGE SCALE GENOMIC DNA]</scope>
    <source>
        <strain evidence="12">CNRZ 920</strain>
    </source>
</reference>
<accession>A0A2H1J666</accession>
<reference evidence="7" key="2">
    <citation type="submission" date="2017-03" db="EMBL/GenBank/DDBJ databases">
        <authorList>
            <person name="Afonso C.L."/>
            <person name="Miller P.J."/>
            <person name="Scott M.A."/>
            <person name="Spackman E."/>
            <person name="Goraichik I."/>
            <person name="Dimitrov K.M."/>
            <person name="Suarez D.L."/>
            <person name="Swayne D.E."/>
        </authorList>
    </citation>
    <scope>NUCLEOTIDE SEQUENCE [LARGE SCALE GENOMIC DNA]</scope>
    <source>
        <strain evidence="7">CNRZ 920</strain>
    </source>
</reference>
<reference evidence="13 14" key="4">
    <citation type="submission" date="2017-12" db="EMBL/GenBank/DDBJ databases">
        <authorList>
            <person name="Levesque S."/>
        </authorList>
    </citation>
    <scope>NUCLEOTIDE SEQUENCE [LARGE SCALE GENOMIC DNA]</scope>
    <source>
        <strain evidence="2 14">SMQ-1417</strain>
        <strain evidence="3 13">SMQ-1420</strain>
    </source>
</reference>
<evidence type="ECO:0000256" key="1">
    <source>
        <dbReference type="SAM" id="Phobius"/>
    </source>
</evidence>
<evidence type="ECO:0000313" key="8">
    <source>
        <dbReference type="EMBL" id="TGD40652.1"/>
    </source>
</evidence>
<dbReference type="EMBL" id="NRGQ01000018">
    <property type="protein sequence ID" value="PCC42604.1"/>
    <property type="molecule type" value="Genomic_DNA"/>
</dbReference>
<evidence type="ECO:0000313" key="9">
    <source>
        <dbReference type="Proteomes" id="UP000217564"/>
    </source>
</evidence>
<feature type="transmembrane region" description="Helical" evidence="1">
    <location>
        <begin position="31"/>
        <end position="49"/>
    </location>
</feature>
<feature type="transmembrane region" description="Helical" evidence="1">
    <location>
        <begin position="55"/>
        <end position="74"/>
    </location>
</feature>
<reference evidence="9 10" key="1">
    <citation type="journal article" date="2017" name="Elife">
        <title>Extensive horizontal gene transfer in cheese-associated bacteria.</title>
        <authorList>
            <person name="Bonham K.S."/>
            <person name="Wolfe B.E."/>
            <person name="Dutton R.J."/>
        </authorList>
    </citation>
    <scope>NUCLEOTIDE SEQUENCE [LARGE SCALE GENOMIC DNA]</scope>
    <source>
        <strain evidence="6 10">738_8</strain>
        <strain evidence="5 9">947_7</strain>
        <strain evidence="4 11">962_8</strain>
    </source>
</reference>
<evidence type="ECO:0000313" key="10">
    <source>
        <dbReference type="Proteomes" id="UP000217881"/>
    </source>
</evidence>
<evidence type="ECO:0000313" key="5">
    <source>
        <dbReference type="EMBL" id="PCC44957.1"/>
    </source>
</evidence>
<organism evidence="4 11">
    <name type="scientific">Brevibacterium aurantiacum</name>
    <dbReference type="NCBI Taxonomy" id="273384"/>
    <lineage>
        <taxon>Bacteria</taxon>
        <taxon>Bacillati</taxon>
        <taxon>Actinomycetota</taxon>
        <taxon>Actinomycetes</taxon>
        <taxon>Micrococcales</taxon>
        <taxon>Brevibacteriaceae</taxon>
        <taxon>Brevibacterium</taxon>
    </lineage>
</organism>
<dbReference type="Proteomes" id="UP000283000">
    <property type="component" value="Chromosome"/>
</dbReference>
<evidence type="ECO:0000313" key="12">
    <source>
        <dbReference type="Proteomes" id="UP000234289"/>
    </source>
</evidence>
<evidence type="ECO:0000313" key="13">
    <source>
        <dbReference type="Proteomes" id="UP000282731"/>
    </source>
</evidence>
<evidence type="ECO:0000313" key="2">
    <source>
        <dbReference type="EMBL" id="AZT94486.1"/>
    </source>
</evidence>
<protein>
    <recommendedName>
        <fullName evidence="16">PH domain-containing protein</fullName>
    </recommendedName>
</protein>
<evidence type="ECO:0000313" key="15">
    <source>
        <dbReference type="Proteomes" id="UP000297736"/>
    </source>
</evidence>
<evidence type="ECO:0008006" key="16">
    <source>
        <dbReference type="Google" id="ProtNLM"/>
    </source>
</evidence>
<sequence>MATPKKDVDAWAATLAQGQSVPFLFSRGKSIGLIIACVIFILVGLAMAFGGSILWMILGWVAVAFFLLGLIVMVRRLFARTPGLTVSPEGITMKTAKAGLVPWSQILDIHAVKQNSNVFIEIVITDDEADRQAAAGLGVATSTKDDGTEEKVLWAPNGLAVRKPELCYWLEQEHKSRTTV</sequence>
<reference evidence="8 15" key="5">
    <citation type="submission" date="2018-10" db="EMBL/GenBank/DDBJ databases">
        <title>Brevibacterium genomes from Austrain hard cheese rinds.</title>
        <authorList>
            <person name="Anast J.M."/>
            <person name="Dzieciol M."/>
            <person name="Schultz D.L."/>
            <person name="Mann E."/>
            <person name="Wagner M."/>
            <person name="Schmitz-Esser S."/>
        </authorList>
    </citation>
    <scope>NUCLEOTIDE SEQUENCE [LARGE SCALE GENOMIC DNA]</scope>
    <source>
        <strain evidence="8 15">L261</strain>
    </source>
</reference>
<dbReference type="EMBL" id="CP025330">
    <property type="protein sequence ID" value="AZT94486.1"/>
    <property type="molecule type" value="Genomic_DNA"/>
</dbReference>
<dbReference type="Proteomes" id="UP000282731">
    <property type="component" value="Chromosome"/>
</dbReference>
<dbReference type="EMBL" id="FXZG01000009">
    <property type="protein sequence ID" value="SMX82903.1"/>
    <property type="molecule type" value="Genomic_DNA"/>
</dbReference>
<reference evidence="13 14" key="6">
    <citation type="submission" date="2019-01" db="EMBL/GenBank/DDBJ databases">
        <title>Comparative genomic analysis of Brevibacterium aurantiacum sheds light on its evolution and its adaptation to smear-ripened cheeses.</title>
        <authorList>
            <person name="Moineau S."/>
        </authorList>
    </citation>
    <scope>NUCLEOTIDE SEQUENCE [LARGE SCALE GENOMIC DNA]</scope>
    <source>
        <strain evidence="2 14">SMQ-1417</strain>
        <strain evidence="3 13">SMQ-1420</strain>
    </source>
</reference>
<evidence type="ECO:0000313" key="4">
    <source>
        <dbReference type="EMBL" id="PCC42604.1"/>
    </source>
</evidence>
<evidence type="ECO:0000313" key="11">
    <source>
        <dbReference type="Proteomes" id="UP000218620"/>
    </source>
</evidence>
<dbReference type="EMBL" id="NRHA01000027">
    <property type="protein sequence ID" value="PCC52148.1"/>
    <property type="molecule type" value="Genomic_DNA"/>
</dbReference>
<dbReference type="Proteomes" id="UP000217564">
    <property type="component" value="Unassembled WGS sequence"/>
</dbReference>
<proteinExistence type="predicted"/>
<name>A0A2A3YTL9_BREAU</name>
<keyword evidence="1" id="KW-0812">Transmembrane</keyword>
<evidence type="ECO:0000313" key="6">
    <source>
        <dbReference type="EMBL" id="PCC52148.1"/>
    </source>
</evidence>
<keyword evidence="1" id="KW-0472">Membrane</keyword>
<dbReference type="Proteomes" id="UP000217881">
    <property type="component" value="Unassembled WGS sequence"/>
</dbReference>